<accession>A0A212ITL0</accession>
<evidence type="ECO:0000313" key="1">
    <source>
        <dbReference type="EMBL" id="SBV90479.1"/>
    </source>
</evidence>
<proteinExistence type="predicted"/>
<gene>
    <name evidence="1" type="ORF">KM92DES2_10003</name>
</gene>
<protein>
    <submittedName>
        <fullName evidence="1">Uncharacterized protein</fullName>
    </submittedName>
</protein>
<reference evidence="1" key="1">
    <citation type="submission" date="2016-04" db="EMBL/GenBank/DDBJ databases">
        <authorList>
            <person name="Evans L.H."/>
            <person name="Alamgir A."/>
            <person name="Owens N."/>
            <person name="Weber N.D."/>
            <person name="Virtaneva K."/>
            <person name="Barbian K."/>
            <person name="Babar A."/>
            <person name="Rosenke K."/>
        </authorList>
    </citation>
    <scope>NUCLEOTIDE SEQUENCE</scope>
    <source>
        <strain evidence="1">92-2</strain>
    </source>
</reference>
<dbReference type="AlphaFoldDB" id="A0A212ITL0"/>
<organism evidence="1">
    <name type="scientific">uncultured Desulfovibrio sp</name>
    <dbReference type="NCBI Taxonomy" id="167968"/>
    <lineage>
        <taxon>Bacteria</taxon>
        <taxon>Pseudomonadati</taxon>
        <taxon>Thermodesulfobacteriota</taxon>
        <taxon>Desulfovibrionia</taxon>
        <taxon>Desulfovibrionales</taxon>
        <taxon>Desulfovibrionaceae</taxon>
        <taxon>Desulfovibrio</taxon>
        <taxon>environmental samples</taxon>
    </lineage>
</organism>
<name>A0A212ITL0_9BACT</name>
<sequence>MLNVEIILAVAMNHGVCDALQSCLECRWEHSKHFGYKQPNAPCGLCPYTEA</sequence>
<dbReference type="EMBL" id="FLUP01000001">
    <property type="protein sequence ID" value="SBV90479.1"/>
    <property type="molecule type" value="Genomic_DNA"/>
</dbReference>